<dbReference type="GO" id="GO:0005829">
    <property type="term" value="C:cytosol"/>
    <property type="evidence" value="ECO:0007669"/>
    <property type="project" value="TreeGrafter"/>
</dbReference>
<evidence type="ECO:0000313" key="3">
    <source>
        <dbReference type="EMBL" id="OAD53813.1"/>
    </source>
</evidence>
<dbReference type="EMBL" id="KQ765605">
    <property type="protein sequence ID" value="OAD53813.1"/>
    <property type="molecule type" value="Genomic_DNA"/>
</dbReference>
<keyword evidence="3" id="KW-0067">ATP-binding</keyword>
<organism evidence="3 4">
    <name type="scientific">Eufriesea mexicana</name>
    <dbReference type="NCBI Taxonomy" id="516756"/>
    <lineage>
        <taxon>Eukaryota</taxon>
        <taxon>Metazoa</taxon>
        <taxon>Ecdysozoa</taxon>
        <taxon>Arthropoda</taxon>
        <taxon>Hexapoda</taxon>
        <taxon>Insecta</taxon>
        <taxon>Pterygota</taxon>
        <taxon>Neoptera</taxon>
        <taxon>Endopterygota</taxon>
        <taxon>Hymenoptera</taxon>
        <taxon>Apocrita</taxon>
        <taxon>Aculeata</taxon>
        <taxon>Apoidea</taxon>
        <taxon>Anthophila</taxon>
        <taxon>Apidae</taxon>
        <taxon>Eufriesea</taxon>
    </lineage>
</organism>
<dbReference type="Pfam" id="PF13087">
    <property type="entry name" value="AAA_12"/>
    <property type="match status" value="1"/>
</dbReference>
<reference evidence="3 4" key="1">
    <citation type="submission" date="2015-07" db="EMBL/GenBank/DDBJ databases">
        <title>The genome of Eufriesea mexicana.</title>
        <authorList>
            <person name="Pan H."/>
            <person name="Kapheim K."/>
        </authorList>
    </citation>
    <scope>NUCLEOTIDE SEQUENCE [LARGE SCALE GENOMIC DNA]</scope>
    <source>
        <strain evidence="3">0111107269</strain>
        <tissue evidence="3">Whole body</tissue>
    </source>
</reference>
<dbReference type="InterPro" id="IPR027417">
    <property type="entry name" value="P-loop_NTPase"/>
</dbReference>
<evidence type="ECO:0000259" key="2">
    <source>
        <dbReference type="Pfam" id="PF13087"/>
    </source>
</evidence>
<dbReference type="OrthoDB" id="5988104at2759"/>
<keyword evidence="3" id="KW-0378">Hydrolase</keyword>
<dbReference type="AlphaFoldDB" id="A0A310SEN1"/>
<dbReference type="InterPro" id="IPR041677">
    <property type="entry name" value="DNA2/NAM7_AAA_11"/>
</dbReference>
<dbReference type="GO" id="GO:0035194">
    <property type="term" value="P:regulatory ncRNA-mediated post-transcriptional gene silencing"/>
    <property type="evidence" value="ECO:0007669"/>
    <property type="project" value="TreeGrafter"/>
</dbReference>
<keyword evidence="4" id="KW-1185">Reference proteome</keyword>
<sequence length="864" mass="99407">MKYEQSEDVLIIPDKSLYCQSTDKHVIFNWNFKIFANGKRLQRVVLMLDQNRKNFDLKSVKHNGATIGFTNSQEWYNPDLRNKHGSGNATEKLLYHVKIGFVASKYGTYRQNVVFYFGEYPVIFQRICMDCLPAEDSSRINKATNYQFSQNPKTWNNKKYQICWFESPFVSAKDKKEDQLSMIYPYPDKSNFSLTQESLTDNRLTPENYRGRLHELITIEELARHEQIARYNETSYMRLLSHYVLASVGDGSTIGKYAPHGELFAQLPLSRSISEDTKSGRLFLRGCNKVLFKSLSHTSSTIFEAHIEDKYMQTVYVRLSKKCVHMLNLVADTDMHVQVQFLLNRLPFCEWHKSVDSLPDIGLVFLNKIYVDMKETDILDVECKNVVSLLNTKQKKALSAITYPTDFLMPPILLLGPFGTGKTFTISQAIRVLLTECTQSKILLCTHSNSAADLYVKEFFDVWYKFEKNPRLKPIRIYYEGRARNTVHPVVQGYSLMKENGTFRTPIEDDLKDCGLIVTTLAMSSSLTSFHLSFTHIIIDEAAQALECEVLTPLALATPRTRLVLAGDQMQLAPEIYSDLASERGLGVSLLERIYGTYPKTHPCRIHLHQSYRAHEDITRFTSEMFYDGIVKPVGEMVHHPVLKPLTFYAVQSMEVQDMQSTGYANISEVYELVNRVQELRNNWPTSCWGSYNEKSIGVLVSYAEQLQRIRAELRSRGMMEVSVERVLNVQGRQFTAVFISTVRTRHCCRYSAERNVKDYGFLTNPRLLNTAMTRAKCLMAVVGDPVALLTIGSCRKLWQRYLEMADLHGINRETLKYHLSLVPNLPLITPLNPLATEFVPRNNFCMVEYVPVPIMYPVFHWTD</sequence>
<dbReference type="GO" id="GO:0004386">
    <property type="term" value="F:helicase activity"/>
    <property type="evidence" value="ECO:0007669"/>
    <property type="project" value="UniProtKB-KW"/>
</dbReference>
<dbReference type="Pfam" id="PF13086">
    <property type="entry name" value="AAA_11"/>
    <property type="match status" value="2"/>
</dbReference>
<dbReference type="InterPro" id="IPR041679">
    <property type="entry name" value="DNA2/NAM7-like_C"/>
</dbReference>
<feature type="domain" description="DNA2/NAM7 helicase helicase" evidence="1">
    <location>
        <begin position="509"/>
        <end position="578"/>
    </location>
</feature>
<dbReference type="Proteomes" id="UP000250275">
    <property type="component" value="Unassembled WGS sequence"/>
</dbReference>
<dbReference type="InterPro" id="IPR045055">
    <property type="entry name" value="DNA2/NAM7-like"/>
</dbReference>
<evidence type="ECO:0000313" key="4">
    <source>
        <dbReference type="Proteomes" id="UP000250275"/>
    </source>
</evidence>
<proteinExistence type="predicted"/>
<dbReference type="GO" id="GO:0043186">
    <property type="term" value="C:P granule"/>
    <property type="evidence" value="ECO:0007669"/>
    <property type="project" value="TreeGrafter"/>
</dbReference>
<accession>A0A310SEN1</accession>
<dbReference type="SUPFAM" id="SSF52540">
    <property type="entry name" value="P-loop containing nucleoside triphosphate hydrolases"/>
    <property type="match status" value="1"/>
</dbReference>
<protein>
    <submittedName>
        <fullName evidence="3">Putative helicase with zinc finger domain</fullName>
    </submittedName>
</protein>
<dbReference type="FunFam" id="3.40.50.300:FF:000419">
    <property type="entry name" value="Probable helicase with zinc finger domain"/>
    <property type="match status" value="1"/>
</dbReference>
<dbReference type="CDD" id="cd18808">
    <property type="entry name" value="SF1_C_Upf1"/>
    <property type="match status" value="1"/>
</dbReference>
<gene>
    <name evidence="3" type="ORF">WN48_08785</name>
</gene>
<dbReference type="PANTHER" id="PTHR10887">
    <property type="entry name" value="DNA2/NAM7 HELICASE FAMILY"/>
    <property type="match status" value="1"/>
</dbReference>
<keyword evidence="3" id="KW-0347">Helicase</keyword>
<dbReference type="InterPro" id="IPR047187">
    <property type="entry name" value="SF1_C_Upf1"/>
</dbReference>
<name>A0A310SEN1_9HYME</name>
<evidence type="ECO:0000259" key="1">
    <source>
        <dbReference type="Pfam" id="PF13086"/>
    </source>
</evidence>
<keyword evidence="3" id="KW-0547">Nucleotide-binding</keyword>
<dbReference type="Gene3D" id="3.40.50.300">
    <property type="entry name" value="P-loop containing nucleotide triphosphate hydrolases"/>
    <property type="match status" value="2"/>
</dbReference>
<feature type="domain" description="DNA2/NAM7 helicase-like C-terminal" evidence="2">
    <location>
        <begin position="587"/>
        <end position="785"/>
    </location>
</feature>
<feature type="domain" description="DNA2/NAM7 helicase helicase" evidence="1">
    <location>
        <begin position="390"/>
        <end position="496"/>
    </location>
</feature>
<dbReference type="PANTHER" id="PTHR10887:SF365">
    <property type="entry name" value="HELICASE WITH ZINC FINGER DOMAIN-RELATED"/>
    <property type="match status" value="1"/>
</dbReference>